<dbReference type="GO" id="GO:0030992">
    <property type="term" value="C:intraciliary transport particle B"/>
    <property type="evidence" value="ECO:0007669"/>
    <property type="project" value="TreeGrafter"/>
</dbReference>
<dbReference type="AlphaFoldDB" id="A0A7S4H9V0"/>
<dbReference type="OMA" id="VHAHDQD"/>
<keyword evidence="3" id="KW-0969">Cilium</keyword>
<dbReference type="GO" id="GO:1905515">
    <property type="term" value="P:non-motile cilium assembly"/>
    <property type="evidence" value="ECO:0007669"/>
    <property type="project" value="TreeGrafter"/>
</dbReference>
<dbReference type="Gene3D" id="1.10.287.950">
    <property type="entry name" value="Methyl-accepting chemotaxis protein"/>
    <property type="match status" value="1"/>
</dbReference>
<organism evidence="7">
    <name type="scientific">Guillardia theta</name>
    <name type="common">Cryptophyte</name>
    <name type="synonym">Cryptomonas phi</name>
    <dbReference type="NCBI Taxonomy" id="55529"/>
    <lineage>
        <taxon>Eukaryota</taxon>
        <taxon>Cryptophyceae</taxon>
        <taxon>Pyrenomonadales</taxon>
        <taxon>Geminigeraceae</taxon>
        <taxon>Guillardia</taxon>
    </lineage>
</organism>
<evidence type="ECO:0008006" key="8">
    <source>
        <dbReference type="Google" id="ProtNLM"/>
    </source>
</evidence>
<evidence type="ECO:0000256" key="6">
    <source>
        <dbReference type="SAM" id="MobiDB-lite"/>
    </source>
</evidence>
<evidence type="ECO:0000256" key="3">
    <source>
        <dbReference type="ARBA" id="ARBA00023069"/>
    </source>
</evidence>
<evidence type="ECO:0000256" key="5">
    <source>
        <dbReference type="SAM" id="Coils"/>
    </source>
</evidence>
<dbReference type="Pfam" id="PF10498">
    <property type="entry name" value="IFT57"/>
    <property type="match status" value="1"/>
</dbReference>
<protein>
    <recommendedName>
        <fullName evidence="8">Intraflagellar transport protein 57 homolog</fullName>
    </recommendedName>
</protein>
<comment type="similarity">
    <text evidence="2">Belongs to the IFT57 family.</text>
</comment>
<evidence type="ECO:0000256" key="4">
    <source>
        <dbReference type="ARBA" id="ARBA00023273"/>
    </source>
</evidence>
<accession>A0A7S4H9V0</accession>
<evidence type="ECO:0000313" key="7">
    <source>
        <dbReference type="EMBL" id="CAE2192208.1"/>
    </source>
</evidence>
<evidence type="ECO:0000256" key="2">
    <source>
        <dbReference type="ARBA" id="ARBA00009415"/>
    </source>
</evidence>
<comment type="subcellular location">
    <subcellularLocation>
        <location evidence="1">Cell projection</location>
        <location evidence="1">Cilium</location>
    </subcellularLocation>
</comment>
<feature type="region of interest" description="Disordered" evidence="6">
    <location>
        <begin position="400"/>
        <end position="422"/>
    </location>
</feature>
<feature type="compositionally biased region" description="Basic and acidic residues" evidence="6">
    <location>
        <begin position="407"/>
        <end position="416"/>
    </location>
</feature>
<dbReference type="EMBL" id="HBKN01001744">
    <property type="protein sequence ID" value="CAE2192208.1"/>
    <property type="molecule type" value="Transcribed_RNA"/>
</dbReference>
<proteinExistence type="inferred from homology"/>
<dbReference type="PANTHER" id="PTHR16011">
    <property type="entry name" value="IFT57/HIPPI"/>
    <property type="match status" value="1"/>
</dbReference>
<sequence length="422" mass="48033">MSVRRTASRGEAAEEDGGDEGSRAPSAAGGEGGLEAPNPAVLMPDILEKLKLLGYEEFADEHVERWRLHAAYFVVPHPKPNEQFFFFTSLFAWLMKLNRFNFAKPDRFEDPNITTRNILEGVKRAKIAFDYPAAKLKQGHGEAVCVLLNLLCNAAIDAQGIRLAPPTYPSDSYPEEAPVDEEEEVGTDIADTVAVNEEEEDETYSGAIGSVESKREEVSRENKILESATDPNAWKIEVENVAPLLKMRVEIDNKEWRTHLEQTKELQGNIENKVPSTQDHLGKLSNTIQQAIESISTREKYLNSQYKNLMQEYHEVQEQLEEVTKKFDERNRDVSERSNQLTQITENLEQIKSQMDERGESMTDTGPLVKLKEAMKKVKKEIKDMDLRIGTVSHTLLHIRMQQGTVEDERNKSREREEDDDD</sequence>
<feature type="region of interest" description="Disordered" evidence="6">
    <location>
        <begin position="1"/>
        <end position="39"/>
    </location>
</feature>
<dbReference type="GO" id="GO:0042073">
    <property type="term" value="P:intraciliary transport"/>
    <property type="evidence" value="ECO:0007669"/>
    <property type="project" value="TreeGrafter"/>
</dbReference>
<dbReference type="GO" id="GO:0005929">
    <property type="term" value="C:cilium"/>
    <property type="evidence" value="ECO:0007669"/>
    <property type="project" value="UniProtKB-SubCell"/>
</dbReference>
<dbReference type="SUPFAM" id="SSF58104">
    <property type="entry name" value="Methyl-accepting chemotaxis protein (MCP) signaling domain"/>
    <property type="match status" value="1"/>
</dbReference>
<dbReference type="GO" id="GO:0005794">
    <property type="term" value="C:Golgi apparatus"/>
    <property type="evidence" value="ECO:0007669"/>
    <property type="project" value="TreeGrafter"/>
</dbReference>
<reference evidence="7" key="1">
    <citation type="submission" date="2021-01" db="EMBL/GenBank/DDBJ databases">
        <authorList>
            <person name="Corre E."/>
            <person name="Pelletier E."/>
            <person name="Niang G."/>
            <person name="Scheremetjew M."/>
            <person name="Finn R."/>
            <person name="Kale V."/>
            <person name="Holt S."/>
            <person name="Cochrane G."/>
            <person name="Meng A."/>
            <person name="Brown T."/>
            <person name="Cohen L."/>
        </authorList>
    </citation>
    <scope>NUCLEOTIDE SEQUENCE</scope>
    <source>
        <strain evidence="7">CCMP 2712</strain>
    </source>
</reference>
<dbReference type="GO" id="GO:0005815">
    <property type="term" value="C:microtubule organizing center"/>
    <property type="evidence" value="ECO:0007669"/>
    <property type="project" value="TreeGrafter"/>
</dbReference>
<dbReference type="PANTHER" id="PTHR16011:SF0">
    <property type="entry name" value="INTRAFLAGELLAR TRANSPORT PROTEIN 57 HOMOLOG"/>
    <property type="match status" value="1"/>
</dbReference>
<keyword evidence="5" id="KW-0175">Coiled coil</keyword>
<gene>
    <name evidence="7" type="ORF">GTHE00462_LOCUS1519</name>
</gene>
<keyword evidence="4" id="KW-0966">Cell projection</keyword>
<dbReference type="InterPro" id="IPR019530">
    <property type="entry name" value="Intra-flagellar_transport_57"/>
</dbReference>
<name>A0A7S4H9V0_GUITH</name>
<evidence type="ECO:0000256" key="1">
    <source>
        <dbReference type="ARBA" id="ARBA00004138"/>
    </source>
</evidence>
<feature type="coiled-coil region" evidence="5">
    <location>
        <begin position="299"/>
        <end position="388"/>
    </location>
</feature>